<dbReference type="InterPro" id="IPR036411">
    <property type="entry name" value="TorD-like_sf"/>
</dbReference>
<dbReference type="SUPFAM" id="SSF89155">
    <property type="entry name" value="TorD-like"/>
    <property type="match status" value="1"/>
</dbReference>
<dbReference type="Pfam" id="PF02613">
    <property type="entry name" value="Nitrate_red_del"/>
    <property type="match status" value="1"/>
</dbReference>
<dbReference type="NCBIfam" id="TIGR00684">
    <property type="entry name" value="narJ"/>
    <property type="match status" value="1"/>
</dbReference>
<dbReference type="RefSeq" id="WP_289505387.1">
    <property type="nucleotide sequence ID" value="NZ_CP116805.1"/>
</dbReference>
<dbReference type="InterPro" id="IPR003765">
    <property type="entry name" value="NO3_reductase_chaperone_NarJ"/>
</dbReference>
<organism evidence="2 3">
    <name type="scientific">Gimibacter soli</name>
    <dbReference type="NCBI Taxonomy" id="3024400"/>
    <lineage>
        <taxon>Bacteria</taxon>
        <taxon>Pseudomonadati</taxon>
        <taxon>Pseudomonadota</taxon>
        <taxon>Alphaproteobacteria</taxon>
        <taxon>Kordiimonadales</taxon>
        <taxon>Temperatibacteraceae</taxon>
        <taxon>Gimibacter</taxon>
    </lineage>
</organism>
<accession>A0AAF0BLJ5</accession>
<dbReference type="GO" id="GO:0042128">
    <property type="term" value="P:nitrate assimilation"/>
    <property type="evidence" value="ECO:0007669"/>
    <property type="project" value="UniProtKB-KW"/>
</dbReference>
<dbReference type="KEGG" id="gso:PH603_07265"/>
<dbReference type="PANTHER" id="PTHR43680:SF2">
    <property type="entry name" value="NITRATE REDUCTASE MOLYBDENUM COFACTOR ASSEMBLY CHAPERONE NARJ"/>
    <property type="match status" value="1"/>
</dbReference>
<evidence type="ECO:0000313" key="2">
    <source>
        <dbReference type="EMBL" id="WCL55559.1"/>
    </source>
</evidence>
<name>A0AAF0BLJ5_9PROT</name>
<keyword evidence="3" id="KW-1185">Reference proteome</keyword>
<protein>
    <submittedName>
        <fullName evidence="2">Nitrate reductase molybdenum cofactor assembly chaperone</fullName>
    </submittedName>
</protein>
<dbReference type="Proteomes" id="UP001217500">
    <property type="component" value="Chromosome"/>
</dbReference>
<evidence type="ECO:0000313" key="3">
    <source>
        <dbReference type="Proteomes" id="UP001217500"/>
    </source>
</evidence>
<keyword evidence="1" id="KW-0534">Nitrate assimilation</keyword>
<proteinExistence type="predicted"/>
<dbReference type="EMBL" id="CP116805">
    <property type="protein sequence ID" value="WCL55559.1"/>
    <property type="molecule type" value="Genomic_DNA"/>
</dbReference>
<dbReference type="PANTHER" id="PTHR43680">
    <property type="entry name" value="NITRATE REDUCTASE MOLYBDENUM COFACTOR ASSEMBLY CHAPERONE"/>
    <property type="match status" value="1"/>
</dbReference>
<dbReference type="GO" id="GO:0016530">
    <property type="term" value="F:metallochaperone activity"/>
    <property type="evidence" value="ECO:0007669"/>
    <property type="project" value="TreeGrafter"/>
</dbReference>
<dbReference type="Gene3D" id="1.10.3480.10">
    <property type="entry name" value="TorD-like"/>
    <property type="match status" value="1"/>
</dbReference>
<evidence type="ECO:0000256" key="1">
    <source>
        <dbReference type="ARBA" id="ARBA00023063"/>
    </source>
</evidence>
<dbReference type="InterPro" id="IPR020945">
    <property type="entry name" value="DMSO/NO3_reduct_chaperone"/>
</dbReference>
<gene>
    <name evidence="2" type="primary">narJ</name>
    <name evidence="2" type="ORF">PH603_07265</name>
</gene>
<dbReference type="AlphaFoldDB" id="A0AAF0BLJ5"/>
<dbReference type="GO" id="GO:0051131">
    <property type="term" value="P:chaperone-mediated protein complex assembly"/>
    <property type="evidence" value="ECO:0007669"/>
    <property type="project" value="InterPro"/>
</dbReference>
<reference evidence="2" key="1">
    <citation type="submission" date="2023-01" db="EMBL/GenBank/DDBJ databases">
        <title>The genome sequence of Kordiimonadaceae bacterium 6D33.</title>
        <authorList>
            <person name="Liu Y."/>
        </authorList>
    </citation>
    <scope>NUCLEOTIDE SEQUENCE</scope>
    <source>
        <strain evidence="2">6D33</strain>
    </source>
</reference>
<dbReference type="GO" id="GO:0051082">
    <property type="term" value="F:unfolded protein binding"/>
    <property type="evidence" value="ECO:0007669"/>
    <property type="project" value="InterPro"/>
</dbReference>
<sequence length="234" mass="25883">MKTYKTLSLLLGYPKADWLSHHRELKEALIEERLLPPKQLGNVVALLDSFTVSDLLTLQERYVALFDRGRGLSLHLFEHVHGESRDRGQAMVDLMNLYKSKGFEITAAELPDYLPLFLEFLSACDPAEARETLGEAVHIVAALAAKLKDRESPYSAVFDAVIALANAKVDADFVSHALEEDRRRDESLEALDREWAEAPAFDGAGEAACSICPTVQPPRAITPTASKPAQEVAR</sequence>